<gene>
    <name evidence="4" type="ORF">J2S41_003542</name>
</gene>
<sequence length="340" mass="34760">MSTGSEDRMRRAVLTALAAALLTGVSACAATPASPGPAPSAASPGFAAGLGAGPPPGASPATPPASPSGPVPAAGDGETVRVADFERAAAGTAYGEGEWRGDDWPALWELGMSTRATVDAAVAHSGGQSLRVRYPAGKFGPEESGAQAPFTLEPRREYYVSQWVRFGAGFSFGTTSFAGKVGLGLAGGDSCSGGQACDGTNGFSSRLIWGRDGTAAIYYYSMGHAGQYGDAADLVAGGTRVRWRSDRWVNVVQRLRVNTVAGGQATADGEIEVWVDGVRAALVTGLRFVSNGDQVDRAYFSSFAGGGDATFAPRTDSVIFYDDLEVSTGWPGTAAARSPA</sequence>
<feature type="region of interest" description="Disordered" evidence="1">
    <location>
        <begin position="30"/>
        <end position="76"/>
    </location>
</feature>
<dbReference type="Pfam" id="PF21294">
    <property type="entry name" value="Polysacc_lyase_14"/>
    <property type="match status" value="1"/>
</dbReference>
<dbReference type="EMBL" id="JAVDYB010000001">
    <property type="protein sequence ID" value="MDR7276764.1"/>
    <property type="molecule type" value="Genomic_DNA"/>
</dbReference>
<dbReference type="Gene3D" id="2.60.120.200">
    <property type="match status" value="1"/>
</dbReference>
<feature type="compositionally biased region" description="Low complexity" evidence="1">
    <location>
        <begin position="30"/>
        <end position="49"/>
    </location>
</feature>
<evidence type="ECO:0000313" key="4">
    <source>
        <dbReference type="EMBL" id="MDR7276764.1"/>
    </source>
</evidence>
<organism evidence="4 5">
    <name type="scientific">Catenuloplanes atrovinosus</name>
    <dbReference type="NCBI Taxonomy" id="137266"/>
    <lineage>
        <taxon>Bacteria</taxon>
        <taxon>Bacillati</taxon>
        <taxon>Actinomycetota</taxon>
        <taxon>Actinomycetes</taxon>
        <taxon>Micromonosporales</taxon>
        <taxon>Micromonosporaceae</taxon>
        <taxon>Catenuloplanes</taxon>
    </lineage>
</organism>
<evidence type="ECO:0000256" key="2">
    <source>
        <dbReference type="SAM" id="SignalP"/>
    </source>
</evidence>
<evidence type="ECO:0000259" key="3">
    <source>
        <dbReference type="Pfam" id="PF21294"/>
    </source>
</evidence>
<feature type="domain" description="Polysaccharide lyase 14" evidence="3">
    <location>
        <begin position="124"/>
        <end position="323"/>
    </location>
</feature>
<dbReference type="PANTHER" id="PTHR40124:SF1">
    <property type="entry name" value="DISAGGREGATASE RELATED REPEAT PROTEIN"/>
    <property type="match status" value="1"/>
</dbReference>
<dbReference type="InterPro" id="IPR048958">
    <property type="entry name" value="Polysacc_lyase_14"/>
</dbReference>
<reference evidence="4" key="1">
    <citation type="submission" date="2023-07" db="EMBL/GenBank/DDBJ databases">
        <title>Sequencing the genomes of 1000 actinobacteria strains.</title>
        <authorList>
            <person name="Klenk H.-P."/>
        </authorList>
    </citation>
    <scope>NUCLEOTIDE SEQUENCE</scope>
    <source>
        <strain evidence="4">DSM 44707</strain>
    </source>
</reference>
<protein>
    <recommendedName>
        <fullName evidence="3">Polysaccharide lyase 14 domain-containing protein</fullName>
    </recommendedName>
</protein>
<evidence type="ECO:0000256" key="1">
    <source>
        <dbReference type="SAM" id="MobiDB-lite"/>
    </source>
</evidence>
<feature type="signal peptide" evidence="2">
    <location>
        <begin position="1"/>
        <end position="29"/>
    </location>
</feature>
<feature type="compositionally biased region" description="Pro residues" evidence="1">
    <location>
        <begin position="53"/>
        <end position="70"/>
    </location>
</feature>
<keyword evidence="5" id="KW-1185">Reference proteome</keyword>
<dbReference type="Proteomes" id="UP001183643">
    <property type="component" value="Unassembled WGS sequence"/>
</dbReference>
<keyword evidence="2" id="KW-0732">Signal</keyword>
<dbReference type="RefSeq" id="WP_310368979.1">
    <property type="nucleotide sequence ID" value="NZ_JAVDYB010000001.1"/>
</dbReference>
<comment type="caution">
    <text evidence="4">The sequence shown here is derived from an EMBL/GenBank/DDBJ whole genome shotgun (WGS) entry which is preliminary data.</text>
</comment>
<name>A0AAE4CBD2_9ACTN</name>
<proteinExistence type="predicted"/>
<dbReference type="AlphaFoldDB" id="A0AAE4CBD2"/>
<evidence type="ECO:0000313" key="5">
    <source>
        <dbReference type="Proteomes" id="UP001183643"/>
    </source>
</evidence>
<feature type="chain" id="PRO_5042163086" description="Polysaccharide lyase 14 domain-containing protein" evidence="2">
    <location>
        <begin position="30"/>
        <end position="340"/>
    </location>
</feature>
<accession>A0AAE4CBD2</accession>
<dbReference type="PANTHER" id="PTHR40124">
    <property type="match status" value="1"/>
</dbReference>